<dbReference type="Gene3D" id="3.40.50.1820">
    <property type="entry name" value="alpha/beta hydrolase"/>
    <property type="match status" value="1"/>
</dbReference>
<sequence>MRHGTLCEDLQATGKVDDDVDLKDEAYASESLDFQLGLVASQDWRHQAWVRFFQALGYTIIAPDLLGYGSSSFITDPHQLKLSLIAEDIIGLLRHENIWSAIFIGQGGGSLIVSRIAQLYPGAVIGAAFLGTPYAAPTPPPFDLR</sequence>
<dbReference type="AlphaFoldDB" id="A0A0W0FG34"/>
<dbReference type="SUPFAM" id="SSF53474">
    <property type="entry name" value="alpha/beta-Hydrolases"/>
    <property type="match status" value="1"/>
</dbReference>
<dbReference type="InterPro" id="IPR000073">
    <property type="entry name" value="AB_hydrolase_1"/>
</dbReference>
<evidence type="ECO:0000313" key="3">
    <source>
        <dbReference type="Proteomes" id="UP000054988"/>
    </source>
</evidence>
<gene>
    <name evidence="2" type="ORF">WG66_12115</name>
</gene>
<dbReference type="InterPro" id="IPR029058">
    <property type="entry name" value="AB_hydrolase_fold"/>
</dbReference>
<reference evidence="2 3" key="1">
    <citation type="submission" date="2015-12" db="EMBL/GenBank/DDBJ databases">
        <title>Draft genome sequence of Moniliophthora roreri, the causal agent of frosty pod rot of cacao.</title>
        <authorList>
            <person name="Aime M.C."/>
            <person name="Diaz-Valderrama J.R."/>
            <person name="Kijpornyongpan T."/>
            <person name="Phillips-Mora W."/>
        </authorList>
    </citation>
    <scope>NUCLEOTIDE SEQUENCE [LARGE SCALE GENOMIC DNA]</scope>
    <source>
        <strain evidence="2 3">MCA 2952</strain>
    </source>
</reference>
<accession>A0A0W0FG34</accession>
<evidence type="ECO:0000313" key="2">
    <source>
        <dbReference type="EMBL" id="KTB35292.1"/>
    </source>
</evidence>
<dbReference type="Proteomes" id="UP000054988">
    <property type="component" value="Unassembled WGS sequence"/>
</dbReference>
<dbReference type="Pfam" id="PF00561">
    <property type="entry name" value="Abhydrolase_1"/>
    <property type="match status" value="1"/>
</dbReference>
<evidence type="ECO:0000259" key="1">
    <source>
        <dbReference type="Pfam" id="PF00561"/>
    </source>
</evidence>
<organism evidence="2 3">
    <name type="scientific">Moniliophthora roreri</name>
    <name type="common">Frosty pod rot fungus</name>
    <name type="synonym">Monilia roreri</name>
    <dbReference type="NCBI Taxonomy" id="221103"/>
    <lineage>
        <taxon>Eukaryota</taxon>
        <taxon>Fungi</taxon>
        <taxon>Dikarya</taxon>
        <taxon>Basidiomycota</taxon>
        <taxon>Agaricomycotina</taxon>
        <taxon>Agaricomycetes</taxon>
        <taxon>Agaricomycetidae</taxon>
        <taxon>Agaricales</taxon>
        <taxon>Marasmiineae</taxon>
        <taxon>Marasmiaceae</taxon>
        <taxon>Moniliophthora</taxon>
    </lineage>
</organism>
<dbReference type="EMBL" id="LATX01001992">
    <property type="protein sequence ID" value="KTB35292.1"/>
    <property type="molecule type" value="Genomic_DNA"/>
</dbReference>
<protein>
    <recommendedName>
        <fullName evidence="1">AB hydrolase-1 domain-containing protein</fullName>
    </recommendedName>
</protein>
<comment type="caution">
    <text evidence="2">The sequence shown here is derived from an EMBL/GenBank/DDBJ whole genome shotgun (WGS) entry which is preliminary data.</text>
</comment>
<feature type="domain" description="AB hydrolase-1" evidence="1">
    <location>
        <begin position="44"/>
        <end position="138"/>
    </location>
</feature>
<name>A0A0W0FG34_MONRR</name>
<proteinExistence type="predicted"/>